<dbReference type="InterPro" id="IPR015915">
    <property type="entry name" value="Kelch-typ_b-propeller"/>
</dbReference>
<dbReference type="EMBL" id="MU853402">
    <property type="protein sequence ID" value="KAK4137441.1"/>
    <property type="molecule type" value="Genomic_DNA"/>
</dbReference>
<dbReference type="Proteomes" id="UP001304895">
    <property type="component" value="Unassembled WGS sequence"/>
</dbReference>
<feature type="chain" id="PRO_5042917204" description="Kelch repeat-containing protein" evidence="4">
    <location>
        <begin position="49"/>
        <end position="519"/>
    </location>
</feature>
<keyword evidence="4" id="KW-0732">Signal</keyword>
<dbReference type="GO" id="GO:0019760">
    <property type="term" value="P:glucosinolate metabolic process"/>
    <property type="evidence" value="ECO:0007669"/>
    <property type="project" value="UniProtKB-ARBA"/>
</dbReference>
<evidence type="ECO:0000256" key="4">
    <source>
        <dbReference type="SAM" id="SignalP"/>
    </source>
</evidence>
<proteinExistence type="predicted"/>
<keyword evidence="6" id="KW-1185">Reference proteome</keyword>
<accession>A0AAN6URE4</accession>
<feature type="signal peptide" evidence="4">
    <location>
        <begin position="1"/>
        <end position="48"/>
    </location>
</feature>
<keyword evidence="1" id="KW-0677">Repeat</keyword>
<reference evidence="5" key="2">
    <citation type="submission" date="2023-05" db="EMBL/GenBank/DDBJ databases">
        <authorList>
            <consortium name="Lawrence Berkeley National Laboratory"/>
            <person name="Steindorff A."/>
            <person name="Hensen N."/>
            <person name="Bonometti L."/>
            <person name="Westerberg I."/>
            <person name="Brannstrom I.O."/>
            <person name="Guillou S."/>
            <person name="Cros-Aarteil S."/>
            <person name="Calhoun S."/>
            <person name="Haridas S."/>
            <person name="Kuo A."/>
            <person name="Mondo S."/>
            <person name="Pangilinan J."/>
            <person name="Riley R."/>
            <person name="Labutti K."/>
            <person name="Andreopoulos B."/>
            <person name="Lipzen A."/>
            <person name="Chen C."/>
            <person name="Yanf M."/>
            <person name="Daum C."/>
            <person name="Ng V."/>
            <person name="Clum A."/>
            <person name="Ohm R."/>
            <person name="Martin F."/>
            <person name="Silar P."/>
            <person name="Natvig D."/>
            <person name="Lalanne C."/>
            <person name="Gautier V."/>
            <person name="Ament-Velasquez S.L."/>
            <person name="Kruys A."/>
            <person name="Hutchinson M.I."/>
            <person name="Powell A.J."/>
            <person name="Barry K."/>
            <person name="Miller A.N."/>
            <person name="Grigoriev I.V."/>
            <person name="Debuchy R."/>
            <person name="Gladieux P."/>
            <person name="Thoren M.H."/>
            <person name="Johannesson H."/>
        </authorList>
    </citation>
    <scope>NUCLEOTIDE SEQUENCE</scope>
    <source>
        <strain evidence="5">CBS 123565</strain>
    </source>
</reference>
<dbReference type="PANTHER" id="PTHR47435">
    <property type="entry name" value="KELCH REPEAT PROTEIN (AFU_ORTHOLOGUE AFUA_5G12780)"/>
    <property type="match status" value="1"/>
</dbReference>
<keyword evidence="2" id="KW-0408">Iron</keyword>
<protein>
    <recommendedName>
        <fullName evidence="7">Kelch repeat-containing protein</fullName>
    </recommendedName>
</protein>
<reference evidence="5" key="1">
    <citation type="journal article" date="2023" name="Mol. Phylogenet. Evol.">
        <title>Genome-scale phylogeny and comparative genomics of the fungal order Sordariales.</title>
        <authorList>
            <person name="Hensen N."/>
            <person name="Bonometti L."/>
            <person name="Westerberg I."/>
            <person name="Brannstrom I.O."/>
            <person name="Guillou S."/>
            <person name="Cros-Aarteil S."/>
            <person name="Calhoun S."/>
            <person name="Haridas S."/>
            <person name="Kuo A."/>
            <person name="Mondo S."/>
            <person name="Pangilinan J."/>
            <person name="Riley R."/>
            <person name="LaButti K."/>
            <person name="Andreopoulos B."/>
            <person name="Lipzen A."/>
            <person name="Chen C."/>
            <person name="Yan M."/>
            <person name="Daum C."/>
            <person name="Ng V."/>
            <person name="Clum A."/>
            <person name="Steindorff A."/>
            <person name="Ohm R.A."/>
            <person name="Martin F."/>
            <person name="Silar P."/>
            <person name="Natvig D.O."/>
            <person name="Lalanne C."/>
            <person name="Gautier V."/>
            <person name="Ament-Velasquez S.L."/>
            <person name="Kruys A."/>
            <person name="Hutchinson M.I."/>
            <person name="Powell A.J."/>
            <person name="Barry K."/>
            <person name="Miller A.N."/>
            <person name="Grigoriev I.V."/>
            <person name="Debuchy R."/>
            <person name="Gladieux P."/>
            <person name="Hiltunen Thoren M."/>
            <person name="Johannesson H."/>
        </authorList>
    </citation>
    <scope>NUCLEOTIDE SEQUENCE</scope>
    <source>
        <strain evidence="5">CBS 123565</strain>
    </source>
</reference>
<sequence length="519" mass="55710">MTVLALEAPRPTARSGAVRRRIPHSCLNFLLTLGILLLISALAQGSSAQPDPVRSFCRRFGHQTAVIDRRLYVDGGFINYNPLSQYPTNYSNTGLHYHDLETPGAGRMPQLYANLTKNATIPRVNGGALWADTVNKRFYLFGGEYYQQPPPQQFALWAFDTLGGTWEYFGSPAEDDLAAVSYGAGVSVSETGEGYYYGGWKSGNTVPGWTGPPAAVAGLVKYSMDSNHFSNNRGPDRIGRAEGALVFIPIGDGGMLVYLGGVQDAGSNGTAAGQPMDQLFLYDVLSSKWYTQNATGAVPQMRRRFCAGATWALDQSSYNIYIYGGAGMPPDTAGFDDVYVLTIPSFQWIKMYPNDGNVTGAYPHHSLSCNVVDNAQMIIIGGTFPTSDQCDAPEQYGVHNVDMGQQNAEDALWQIFAANLTRYAVPGPVISVIGGSADGGATKTAPDTGFNDPDLRVLMTRKANIPARTPTRSIPTATNTPKTTSPLSTGAIAGIAVAGAILLLALLASAIHLLLRRRR</sequence>
<evidence type="ECO:0000313" key="5">
    <source>
        <dbReference type="EMBL" id="KAK4137441.1"/>
    </source>
</evidence>
<evidence type="ECO:0008006" key="7">
    <source>
        <dbReference type="Google" id="ProtNLM"/>
    </source>
</evidence>
<feature type="non-terminal residue" evidence="5">
    <location>
        <position position="519"/>
    </location>
</feature>
<comment type="caution">
    <text evidence="5">The sequence shown here is derived from an EMBL/GenBank/DDBJ whole genome shotgun (WGS) entry which is preliminary data.</text>
</comment>
<keyword evidence="3" id="KW-1133">Transmembrane helix</keyword>
<evidence type="ECO:0000313" key="6">
    <source>
        <dbReference type="Proteomes" id="UP001304895"/>
    </source>
</evidence>
<evidence type="ECO:0000256" key="1">
    <source>
        <dbReference type="ARBA" id="ARBA00022737"/>
    </source>
</evidence>
<name>A0AAN6URE4_9PEZI</name>
<gene>
    <name evidence="5" type="ORF">BT67DRAFT_395841</name>
</gene>
<dbReference type="Gene3D" id="2.120.10.80">
    <property type="entry name" value="Kelch-type beta propeller"/>
    <property type="match status" value="2"/>
</dbReference>
<keyword evidence="3" id="KW-0812">Transmembrane</keyword>
<organism evidence="5 6">
    <name type="scientific">Trichocladium antarcticum</name>
    <dbReference type="NCBI Taxonomy" id="1450529"/>
    <lineage>
        <taxon>Eukaryota</taxon>
        <taxon>Fungi</taxon>
        <taxon>Dikarya</taxon>
        <taxon>Ascomycota</taxon>
        <taxon>Pezizomycotina</taxon>
        <taxon>Sordariomycetes</taxon>
        <taxon>Sordariomycetidae</taxon>
        <taxon>Sordariales</taxon>
        <taxon>Chaetomiaceae</taxon>
        <taxon>Trichocladium</taxon>
    </lineage>
</organism>
<dbReference type="AlphaFoldDB" id="A0AAN6URE4"/>
<keyword evidence="3" id="KW-0472">Membrane</keyword>
<evidence type="ECO:0000256" key="3">
    <source>
        <dbReference type="SAM" id="Phobius"/>
    </source>
</evidence>
<evidence type="ECO:0000256" key="2">
    <source>
        <dbReference type="ARBA" id="ARBA00023004"/>
    </source>
</evidence>
<dbReference type="PANTHER" id="PTHR47435:SF4">
    <property type="entry name" value="KELCH REPEAT PROTEIN (AFU_ORTHOLOGUE AFUA_5G12780)"/>
    <property type="match status" value="1"/>
</dbReference>
<feature type="transmembrane region" description="Helical" evidence="3">
    <location>
        <begin position="491"/>
        <end position="515"/>
    </location>
</feature>
<dbReference type="SUPFAM" id="SSF117281">
    <property type="entry name" value="Kelch motif"/>
    <property type="match status" value="1"/>
</dbReference>